<dbReference type="Gene3D" id="3.90.550.10">
    <property type="entry name" value="Spore Coat Polysaccharide Biosynthesis Protein SpsA, Chain A"/>
    <property type="match status" value="1"/>
</dbReference>
<name>A0A2H0KFN4_9BACT</name>
<dbReference type="CDD" id="cd00761">
    <property type="entry name" value="Glyco_tranf_GTA_type"/>
    <property type="match status" value="1"/>
</dbReference>
<evidence type="ECO:0000313" key="2">
    <source>
        <dbReference type="EMBL" id="PIQ70078.1"/>
    </source>
</evidence>
<proteinExistence type="predicted"/>
<dbReference type="InterPro" id="IPR029044">
    <property type="entry name" value="Nucleotide-diphossugar_trans"/>
</dbReference>
<reference evidence="2 3" key="1">
    <citation type="submission" date="2017-09" db="EMBL/GenBank/DDBJ databases">
        <title>Depth-based differentiation of microbial function through sediment-hosted aquifers and enrichment of novel symbionts in the deep terrestrial subsurface.</title>
        <authorList>
            <person name="Probst A.J."/>
            <person name="Ladd B."/>
            <person name="Jarett J.K."/>
            <person name="Geller-Mcgrath D.E."/>
            <person name="Sieber C.M."/>
            <person name="Emerson J.B."/>
            <person name="Anantharaman K."/>
            <person name="Thomas B.C."/>
            <person name="Malmstrom R."/>
            <person name="Stieglmeier M."/>
            <person name="Klingl A."/>
            <person name="Woyke T."/>
            <person name="Ryan C.M."/>
            <person name="Banfield J.F."/>
        </authorList>
    </citation>
    <scope>NUCLEOTIDE SEQUENCE [LARGE SCALE GENOMIC DNA]</scope>
    <source>
        <strain evidence="2">CG11_big_fil_rev_8_21_14_0_20_40_12</strain>
    </source>
</reference>
<accession>A0A2H0KFN4</accession>
<dbReference type="Proteomes" id="UP000231371">
    <property type="component" value="Unassembled WGS sequence"/>
</dbReference>
<comment type="caution">
    <text evidence="2">The sequence shown here is derived from an EMBL/GenBank/DDBJ whole genome shotgun (WGS) entry which is preliminary data.</text>
</comment>
<evidence type="ECO:0000259" key="1">
    <source>
        <dbReference type="Pfam" id="PF00535"/>
    </source>
</evidence>
<dbReference type="PANTHER" id="PTHR22916">
    <property type="entry name" value="GLYCOSYLTRANSFERASE"/>
    <property type="match status" value="1"/>
</dbReference>
<dbReference type="PANTHER" id="PTHR22916:SF64">
    <property type="entry name" value="TRANSFERASE, PUTATIVE-RELATED"/>
    <property type="match status" value="1"/>
</dbReference>
<sequence>MICNYKSFYPIIKFRMEKRSSIINRYIKKQRFSTSKKPIPLPEKINISVIIPAYNEEFFLPLLINSINLQTYKNFEVIVVDNNSNDNTLKIVRGYRDKINYSLLVLEEKNPGPGNARKKGMDEVLKRISERNSLDYPKHILVIADADIIPPNNWIENILSNFKSLSSGALAGTHGASKKIDKIIEDQLGIKDYFNKIPETIESLANCQIGKIKMSGPNSAFEIEAYAAADGIQQPYDHENNRIGLKEVPQLGDRIRKAGYPILPMKARVTANKRRQLMELIQEENMYFPSGHDDKSRFFSIRENEEKLLKKALKIVPKERWIDYQKKSLKLVISNVILNPLLNSQIEIDSLRKILSKTEMNKLKKEIKIRPKGSMHLTNEFLQSWGETFEQAIRKKLI</sequence>
<evidence type="ECO:0000313" key="3">
    <source>
        <dbReference type="Proteomes" id="UP000231371"/>
    </source>
</evidence>
<protein>
    <recommendedName>
        <fullName evidence="1">Glycosyltransferase 2-like domain-containing protein</fullName>
    </recommendedName>
</protein>
<dbReference type="InterPro" id="IPR001173">
    <property type="entry name" value="Glyco_trans_2-like"/>
</dbReference>
<gene>
    <name evidence="2" type="ORF">COV89_02440</name>
</gene>
<dbReference type="Pfam" id="PF00535">
    <property type="entry name" value="Glycos_transf_2"/>
    <property type="match status" value="1"/>
</dbReference>
<feature type="domain" description="Glycosyltransferase 2-like" evidence="1">
    <location>
        <begin position="48"/>
        <end position="184"/>
    </location>
</feature>
<dbReference type="SUPFAM" id="SSF53448">
    <property type="entry name" value="Nucleotide-diphospho-sugar transferases"/>
    <property type="match status" value="1"/>
</dbReference>
<organism evidence="2 3">
    <name type="scientific">Candidatus Shapirobacteria bacterium CG11_big_fil_rev_8_21_14_0_20_40_12</name>
    <dbReference type="NCBI Taxonomy" id="1974889"/>
    <lineage>
        <taxon>Bacteria</taxon>
        <taxon>Candidatus Shapironibacteriota</taxon>
    </lineage>
</organism>
<dbReference type="EMBL" id="PCVI01000038">
    <property type="protein sequence ID" value="PIQ70078.1"/>
    <property type="molecule type" value="Genomic_DNA"/>
</dbReference>
<dbReference type="AlphaFoldDB" id="A0A2H0KFN4"/>